<sequence>MARTEVLDLFSNTIDLTRQLYNKSLNVLLEKGLYSRAASIPIPKKVDLIEKQGYLTGWCGERRPINAIEIMHFYKNMKRNAIGKSLLLGFGQTAG</sequence>
<dbReference type="EMBL" id="FOBW01000020">
    <property type="protein sequence ID" value="SEN76614.1"/>
    <property type="molecule type" value="Genomic_DNA"/>
</dbReference>
<dbReference type="OrthoDB" id="1675670at2"/>
<dbReference type="RefSeq" id="WP_090749766.1">
    <property type="nucleotide sequence ID" value="NZ_FOBW01000020.1"/>
</dbReference>
<evidence type="ECO:0000313" key="2">
    <source>
        <dbReference type="Proteomes" id="UP000198553"/>
    </source>
</evidence>
<keyword evidence="2" id="KW-1185">Reference proteome</keyword>
<name>A0A1H8J741_9BACI</name>
<evidence type="ECO:0000313" key="1">
    <source>
        <dbReference type="EMBL" id="SEN76614.1"/>
    </source>
</evidence>
<accession>A0A1H8J741</accession>
<dbReference type="Proteomes" id="UP000198553">
    <property type="component" value="Unassembled WGS sequence"/>
</dbReference>
<gene>
    <name evidence="1" type="ORF">SAMN05192533_12018</name>
</gene>
<protein>
    <submittedName>
        <fullName evidence="1">Uncharacterized protein</fullName>
    </submittedName>
</protein>
<reference evidence="2" key="1">
    <citation type="submission" date="2016-10" db="EMBL/GenBank/DDBJ databases">
        <authorList>
            <person name="Varghese N."/>
            <person name="Submissions S."/>
        </authorList>
    </citation>
    <scope>NUCLEOTIDE SEQUENCE [LARGE SCALE GENOMIC DNA]</scope>
    <source>
        <strain evidence="2">B48,IBRC-M 10115,DSM 25386,CECT 8001</strain>
    </source>
</reference>
<dbReference type="STRING" id="930146.SAMN05192533_12018"/>
<dbReference type="AlphaFoldDB" id="A0A1H8J741"/>
<organism evidence="1 2">
    <name type="scientific">Mesobacillus persicus</name>
    <dbReference type="NCBI Taxonomy" id="930146"/>
    <lineage>
        <taxon>Bacteria</taxon>
        <taxon>Bacillati</taxon>
        <taxon>Bacillota</taxon>
        <taxon>Bacilli</taxon>
        <taxon>Bacillales</taxon>
        <taxon>Bacillaceae</taxon>
        <taxon>Mesobacillus</taxon>
    </lineage>
</organism>
<proteinExistence type="predicted"/>